<keyword evidence="5" id="KW-1185">Reference proteome</keyword>
<dbReference type="RefSeq" id="XP_073556879.1">
    <property type="nucleotide sequence ID" value="XM_073704290.1"/>
</dbReference>
<evidence type="ECO:0008006" key="6">
    <source>
        <dbReference type="Google" id="ProtNLM"/>
    </source>
</evidence>
<dbReference type="GeneID" id="300578740"/>
<evidence type="ECO:0000313" key="5">
    <source>
        <dbReference type="Proteomes" id="UP001642720"/>
    </source>
</evidence>
<comment type="caution">
    <text evidence="4">The sequence shown here is derived from an EMBL/GenBank/DDBJ whole genome shotgun (WGS) entry which is preliminary data.</text>
</comment>
<organism evidence="4 5">
    <name type="scientific">Trichoderma ghanense</name>
    <dbReference type="NCBI Taxonomy" id="65468"/>
    <lineage>
        <taxon>Eukaryota</taxon>
        <taxon>Fungi</taxon>
        <taxon>Dikarya</taxon>
        <taxon>Ascomycota</taxon>
        <taxon>Pezizomycotina</taxon>
        <taxon>Sordariomycetes</taxon>
        <taxon>Hypocreomycetidae</taxon>
        <taxon>Hypocreales</taxon>
        <taxon>Hypocreaceae</taxon>
        <taxon>Trichoderma</taxon>
    </lineage>
</organism>
<keyword evidence="2 3" id="KW-0040">ANK repeat</keyword>
<dbReference type="InterPro" id="IPR002110">
    <property type="entry name" value="Ankyrin_rpt"/>
</dbReference>
<protein>
    <recommendedName>
        <fullName evidence="6">Ankyrin repeat protein</fullName>
    </recommendedName>
</protein>
<dbReference type="EMBL" id="PPTA01000010">
    <property type="protein sequence ID" value="TFB00678.1"/>
    <property type="molecule type" value="Genomic_DNA"/>
</dbReference>
<dbReference type="Gene3D" id="1.25.40.20">
    <property type="entry name" value="Ankyrin repeat-containing domain"/>
    <property type="match status" value="1"/>
</dbReference>
<reference evidence="4 5" key="1">
    <citation type="submission" date="2018-01" db="EMBL/GenBank/DDBJ databases">
        <title>Genome characterization of the sugarcane-associated fungus Trichoderma ghanense CCMA-1212 and their application in lignocelulose bioconversion.</title>
        <authorList>
            <person name="Steindorff A.S."/>
            <person name="Mendes T.D."/>
            <person name="Vilela E.S.D."/>
            <person name="Rodrigues D.S."/>
            <person name="Formighieri E.F."/>
            <person name="Melo I.S."/>
            <person name="Favaro L.C.L."/>
        </authorList>
    </citation>
    <scope>NUCLEOTIDE SEQUENCE [LARGE SCALE GENOMIC DNA]</scope>
    <source>
        <strain evidence="4 5">CCMA-1212</strain>
    </source>
</reference>
<dbReference type="PROSITE" id="PS50297">
    <property type="entry name" value="ANK_REP_REGION"/>
    <property type="match status" value="1"/>
</dbReference>
<dbReference type="SUPFAM" id="SSF48403">
    <property type="entry name" value="Ankyrin repeat"/>
    <property type="match status" value="1"/>
</dbReference>
<gene>
    <name evidence="4" type="ORF">CCMA1212_007112</name>
</gene>
<feature type="repeat" description="ANK" evidence="3">
    <location>
        <begin position="58"/>
        <end position="84"/>
    </location>
</feature>
<accession>A0ABY2GXJ1</accession>
<evidence type="ECO:0000313" key="4">
    <source>
        <dbReference type="EMBL" id="TFB00678.1"/>
    </source>
</evidence>
<keyword evidence="1" id="KW-0677">Repeat</keyword>
<dbReference type="SMART" id="SM00248">
    <property type="entry name" value="ANK"/>
    <property type="match status" value="2"/>
</dbReference>
<proteinExistence type="predicted"/>
<dbReference type="PANTHER" id="PTHR24198:SF165">
    <property type="entry name" value="ANKYRIN REPEAT-CONTAINING PROTEIN-RELATED"/>
    <property type="match status" value="1"/>
</dbReference>
<evidence type="ECO:0000256" key="2">
    <source>
        <dbReference type="ARBA" id="ARBA00023043"/>
    </source>
</evidence>
<evidence type="ECO:0000256" key="3">
    <source>
        <dbReference type="PROSITE-ProRule" id="PRU00023"/>
    </source>
</evidence>
<name>A0ABY2GXJ1_9HYPO</name>
<dbReference type="InterPro" id="IPR036770">
    <property type="entry name" value="Ankyrin_rpt-contain_sf"/>
</dbReference>
<dbReference type="Pfam" id="PF12796">
    <property type="entry name" value="Ank_2"/>
    <property type="match status" value="1"/>
</dbReference>
<dbReference type="PROSITE" id="PS50088">
    <property type="entry name" value="ANK_REPEAT"/>
    <property type="match status" value="1"/>
</dbReference>
<dbReference type="Proteomes" id="UP001642720">
    <property type="component" value="Unassembled WGS sequence"/>
</dbReference>
<dbReference type="PANTHER" id="PTHR24198">
    <property type="entry name" value="ANKYRIN REPEAT AND PROTEIN KINASE DOMAIN-CONTAINING PROTEIN"/>
    <property type="match status" value="1"/>
</dbReference>
<evidence type="ECO:0000256" key="1">
    <source>
        <dbReference type="ARBA" id="ARBA00022737"/>
    </source>
</evidence>
<sequence length="137" mass="14681">MLGRESTLRLLLDRGADVRIKSEQEQIPLHCAARAGNKAIAEMLLKADEAGLNAMDVHGQTPLAMAAYAGDKGTVQLLLDYSADKLIDKYGRLPGLAIPNLTTVVVPLVDTLYGSVVYDFATDDAVMTILQTLRPAG</sequence>